<reference evidence="3 4" key="1">
    <citation type="submission" date="2017-09" db="EMBL/GenBank/DDBJ databases">
        <title>Evaluation of Pacific Biosciences Sequencing Technology to Finishing C. thermocellum Genome Sequences.</title>
        <authorList>
            <person name="Brown S."/>
        </authorList>
    </citation>
    <scope>NUCLEOTIDE SEQUENCE [LARGE SCALE GENOMIC DNA]</scope>
    <source>
        <strain evidence="3 4">AD2</strain>
    </source>
</reference>
<dbReference type="PANTHER" id="PTHR43156:SF2">
    <property type="entry name" value="STAGE II SPORULATION PROTEIN E"/>
    <property type="match status" value="1"/>
</dbReference>
<evidence type="ECO:0000313" key="3">
    <source>
        <dbReference type="EMBL" id="PFH04122.1"/>
    </source>
</evidence>
<protein>
    <submittedName>
        <fullName evidence="3">Sigma-B regulation protein RsbU (Phosphoserine phosphatase)</fullName>
    </submittedName>
</protein>
<accession>A0AB36TJN2</accession>
<evidence type="ECO:0000256" key="1">
    <source>
        <dbReference type="ARBA" id="ARBA00022801"/>
    </source>
</evidence>
<dbReference type="GO" id="GO:0016791">
    <property type="term" value="F:phosphatase activity"/>
    <property type="evidence" value="ECO:0007669"/>
    <property type="project" value="TreeGrafter"/>
</dbReference>
<name>A0AB36TJN2_ACETH</name>
<dbReference type="Pfam" id="PF07228">
    <property type="entry name" value="SpoIIE"/>
    <property type="match status" value="1"/>
</dbReference>
<dbReference type="InterPro" id="IPR000014">
    <property type="entry name" value="PAS"/>
</dbReference>
<evidence type="ECO:0000259" key="2">
    <source>
        <dbReference type="PROSITE" id="PS50113"/>
    </source>
</evidence>
<dbReference type="EMBL" id="PDBW01000001">
    <property type="protein sequence ID" value="PFH04122.1"/>
    <property type="molecule type" value="Genomic_DNA"/>
</dbReference>
<dbReference type="NCBIfam" id="TIGR00229">
    <property type="entry name" value="sensory_box"/>
    <property type="match status" value="1"/>
</dbReference>
<sequence>MDALNNKLYFIDSTKHKIFVEQIINGMHDWVRVIDINDNIIFVNESMAKALGKNVIGEKCYKAIGKSEPCENCTSRKAVFEGTIQAKEEIIGDRIFSVKSSPIRDENGQITAVVEVLRDITEMKKMQKKILEHNQKLQSELNMARRLQCSLLPKELPQDKIDFSYVYRPCEAIGGDFLDIFKIDDEHIGIYIADVSGHGVPASMLTVFLRSSINKKTLSPAEALNQLYKEFNRDYYDQELYITIFYAIIDTKNKNIIYSNAGHNASPVLFNHESHRFDILRIPGVPISDWVDNPEYTEKSISIEKGDRLFMYTDGIVELRNNKGEQFGEERLLNILLGEKMPPAMTLDRIIEAAMEFANIKNFNKIIDDITMALLEIL</sequence>
<dbReference type="Gene3D" id="3.30.450.20">
    <property type="entry name" value="PAS domain"/>
    <property type="match status" value="1"/>
</dbReference>
<evidence type="ECO:0000313" key="4">
    <source>
        <dbReference type="Proteomes" id="UP000223596"/>
    </source>
</evidence>
<dbReference type="GeneID" id="35804032"/>
<comment type="caution">
    <text evidence="3">The sequence shown here is derived from an EMBL/GenBank/DDBJ whole genome shotgun (WGS) entry which is preliminary data.</text>
</comment>
<proteinExistence type="predicted"/>
<gene>
    <name evidence="3" type="ORF">M972_112946</name>
</gene>
<dbReference type="RefSeq" id="WP_003516867.1">
    <property type="nucleotide sequence ID" value="NZ_CP013828.1"/>
</dbReference>
<dbReference type="InterPro" id="IPR000700">
    <property type="entry name" value="PAS-assoc_C"/>
</dbReference>
<dbReference type="Proteomes" id="UP000223596">
    <property type="component" value="Unassembled WGS sequence"/>
</dbReference>
<dbReference type="Gene3D" id="3.60.40.10">
    <property type="entry name" value="PPM-type phosphatase domain"/>
    <property type="match status" value="1"/>
</dbReference>
<dbReference type="SUPFAM" id="SSF55785">
    <property type="entry name" value="PYP-like sensor domain (PAS domain)"/>
    <property type="match status" value="1"/>
</dbReference>
<dbReference type="PROSITE" id="PS50113">
    <property type="entry name" value="PAC"/>
    <property type="match status" value="1"/>
</dbReference>
<dbReference type="InterPro" id="IPR036457">
    <property type="entry name" value="PPM-type-like_dom_sf"/>
</dbReference>
<dbReference type="SUPFAM" id="SSF81606">
    <property type="entry name" value="PP2C-like"/>
    <property type="match status" value="1"/>
</dbReference>
<keyword evidence="1" id="KW-0378">Hydrolase</keyword>
<dbReference type="PANTHER" id="PTHR43156">
    <property type="entry name" value="STAGE II SPORULATION PROTEIN E-RELATED"/>
    <property type="match status" value="1"/>
</dbReference>
<feature type="domain" description="PAC" evidence="2">
    <location>
        <begin position="80"/>
        <end position="132"/>
    </location>
</feature>
<dbReference type="InterPro" id="IPR035965">
    <property type="entry name" value="PAS-like_dom_sf"/>
</dbReference>
<dbReference type="InterPro" id="IPR052016">
    <property type="entry name" value="Bact_Sigma-Reg"/>
</dbReference>
<dbReference type="InterPro" id="IPR001932">
    <property type="entry name" value="PPM-type_phosphatase-like_dom"/>
</dbReference>
<dbReference type="AlphaFoldDB" id="A0AB36TJN2"/>
<dbReference type="SMART" id="SM00331">
    <property type="entry name" value="PP2C_SIG"/>
    <property type="match status" value="1"/>
</dbReference>
<dbReference type="Pfam" id="PF13426">
    <property type="entry name" value="PAS_9"/>
    <property type="match status" value="1"/>
</dbReference>
<organism evidence="3 4">
    <name type="scientific">Acetivibrio thermocellus AD2</name>
    <dbReference type="NCBI Taxonomy" id="1138384"/>
    <lineage>
        <taxon>Bacteria</taxon>
        <taxon>Bacillati</taxon>
        <taxon>Bacillota</taxon>
        <taxon>Clostridia</taxon>
        <taxon>Eubacteriales</taxon>
        <taxon>Oscillospiraceae</taxon>
        <taxon>Acetivibrio</taxon>
    </lineage>
</organism>